<evidence type="ECO:0000256" key="2">
    <source>
        <dbReference type="ARBA" id="ARBA00004584"/>
    </source>
</evidence>
<comment type="similarity">
    <text evidence="3">Belongs to the CENP-L/IML3 family.</text>
</comment>
<keyword evidence="5" id="KW-0158">Chromosome</keyword>
<evidence type="ECO:0000256" key="1">
    <source>
        <dbReference type="ARBA" id="ARBA00004123"/>
    </source>
</evidence>
<evidence type="ECO:0000256" key="3">
    <source>
        <dbReference type="ARBA" id="ARBA00011060"/>
    </source>
</evidence>
<comment type="subcellular location">
    <subcellularLocation>
        <location evidence="2">Chromosome</location>
        <location evidence="2">Centromere</location>
    </subcellularLocation>
    <subcellularLocation>
        <location evidence="1">Nucleus</location>
    </subcellularLocation>
</comment>
<evidence type="ECO:0000256" key="8">
    <source>
        <dbReference type="SAM" id="MobiDB-lite"/>
    </source>
</evidence>
<proteinExistence type="inferred from homology"/>
<keyword evidence="7" id="KW-0137">Centromere</keyword>
<feature type="compositionally biased region" description="Basic residues" evidence="8">
    <location>
        <begin position="25"/>
        <end position="35"/>
    </location>
</feature>
<dbReference type="PANTHER" id="PTHR31740:SF2">
    <property type="entry name" value="CENTROMERE PROTEIN L"/>
    <property type="match status" value="1"/>
</dbReference>
<reference evidence="9 10" key="1">
    <citation type="submission" date="2024-02" db="EMBL/GenBank/DDBJ databases">
        <title>Chromosome-scale genome assembly of the rough periwinkle Littorina saxatilis.</title>
        <authorList>
            <person name="De Jode A."/>
            <person name="Faria R."/>
            <person name="Formenti G."/>
            <person name="Sims Y."/>
            <person name="Smith T.P."/>
            <person name="Tracey A."/>
            <person name="Wood J.M.D."/>
            <person name="Zagrodzka Z.B."/>
            <person name="Johannesson K."/>
            <person name="Butlin R.K."/>
            <person name="Leder E.H."/>
        </authorList>
    </citation>
    <scope>NUCLEOTIDE SEQUENCE [LARGE SCALE GENOMIC DNA]</scope>
    <source>
        <strain evidence="9">Snail1</strain>
        <tissue evidence="9">Muscle</tissue>
    </source>
</reference>
<organism evidence="9 10">
    <name type="scientific">Littorina saxatilis</name>
    <dbReference type="NCBI Taxonomy" id="31220"/>
    <lineage>
        <taxon>Eukaryota</taxon>
        <taxon>Metazoa</taxon>
        <taxon>Spiralia</taxon>
        <taxon>Lophotrochozoa</taxon>
        <taxon>Mollusca</taxon>
        <taxon>Gastropoda</taxon>
        <taxon>Caenogastropoda</taxon>
        <taxon>Littorinimorpha</taxon>
        <taxon>Littorinoidea</taxon>
        <taxon>Littorinidae</taxon>
        <taxon>Littorina</taxon>
    </lineage>
</organism>
<comment type="caution">
    <text evidence="9">The sequence shown here is derived from an EMBL/GenBank/DDBJ whole genome shotgun (WGS) entry which is preliminary data.</text>
</comment>
<evidence type="ECO:0000313" key="10">
    <source>
        <dbReference type="Proteomes" id="UP001374579"/>
    </source>
</evidence>
<keyword evidence="6" id="KW-0539">Nucleus</keyword>
<dbReference type="EMBL" id="JBAMIC010000001">
    <property type="protein sequence ID" value="KAK7114847.1"/>
    <property type="molecule type" value="Genomic_DNA"/>
</dbReference>
<dbReference type="GO" id="GO:0005634">
    <property type="term" value="C:nucleus"/>
    <property type="evidence" value="ECO:0007669"/>
    <property type="project" value="UniProtKB-SubCell"/>
</dbReference>
<dbReference type="GO" id="GO:0000775">
    <property type="term" value="C:chromosome, centromeric region"/>
    <property type="evidence" value="ECO:0007669"/>
    <property type="project" value="UniProtKB-SubCell"/>
</dbReference>
<evidence type="ECO:0000256" key="7">
    <source>
        <dbReference type="ARBA" id="ARBA00023328"/>
    </source>
</evidence>
<dbReference type="PANTHER" id="PTHR31740">
    <property type="entry name" value="CENTROMERE PROTEIN L"/>
    <property type="match status" value="1"/>
</dbReference>
<dbReference type="InterPro" id="IPR025204">
    <property type="entry name" value="CENP-L"/>
</dbReference>
<keyword evidence="10" id="KW-1185">Reference proteome</keyword>
<evidence type="ECO:0000256" key="6">
    <source>
        <dbReference type="ARBA" id="ARBA00023242"/>
    </source>
</evidence>
<dbReference type="AlphaFoldDB" id="A0AAN9C045"/>
<name>A0AAN9C045_9CAEN</name>
<sequence>METPRTTPSTSLALCYTSPRRTCPYRRTPRQRRLAGPKLSTSPVSSGRLRRSPVTQNVEKPGALPGLTNKTWQVLYLSPLYKFSTQPQALKQYGRSLATFLVQEADKEIAVDNGCTKQCVFSVYEGLRVNAADPEAIQILVTTKATNGNKKTNGGQVLLTAVLCGIDLESNPCTGLKKHFTYYPILLVKSRVTLSALLKSWLQRHFDCRISPLMPTSMDLAWMVAMWSGTLAERKNKPVELLYSVPEECEGLSRITYTINAEDCKTLWDSIRSKGSDDFTGEEVGAFVKSLEEHFYECFKVKLWKMELRRVGTPLAYIGDGKVKIFSPENAWQVLRLLSELALEQFQLLATT</sequence>
<feature type="region of interest" description="Disordered" evidence="8">
    <location>
        <begin position="25"/>
        <end position="63"/>
    </location>
</feature>
<gene>
    <name evidence="9" type="ORF">V1264_000837</name>
</gene>
<protein>
    <recommendedName>
        <fullName evidence="4">Centromere protein L</fullName>
    </recommendedName>
</protein>
<dbReference type="Proteomes" id="UP001374579">
    <property type="component" value="Unassembled WGS sequence"/>
</dbReference>
<accession>A0AAN9C045</accession>
<evidence type="ECO:0000256" key="5">
    <source>
        <dbReference type="ARBA" id="ARBA00022454"/>
    </source>
</evidence>
<dbReference type="Pfam" id="PF13092">
    <property type="entry name" value="CENP-L"/>
    <property type="match status" value="1"/>
</dbReference>
<evidence type="ECO:0000313" key="9">
    <source>
        <dbReference type="EMBL" id="KAK7114847.1"/>
    </source>
</evidence>
<evidence type="ECO:0000256" key="4">
    <source>
        <dbReference type="ARBA" id="ARBA00016380"/>
    </source>
</evidence>